<feature type="signal peptide" evidence="1">
    <location>
        <begin position="1"/>
        <end position="28"/>
    </location>
</feature>
<organism evidence="2">
    <name type="scientific">Heterosigma akashiwo</name>
    <name type="common">Chromophytic alga</name>
    <name type="synonym">Heterosigma carterae</name>
    <dbReference type="NCBI Taxonomy" id="2829"/>
    <lineage>
        <taxon>Eukaryota</taxon>
        <taxon>Sar</taxon>
        <taxon>Stramenopiles</taxon>
        <taxon>Ochrophyta</taxon>
        <taxon>Raphidophyceae</taxon>
        <taxon>Chattonellales</taxon>
        <taxon>Chattonellaceae</taxon>
        <taxon>Heterosigma</taxon>
    </lineage>
</organism>
<protein>
    <submittedName>
        <fullName evidence="2">Uncharacterized protein</fullName>
    </submittedName>
</protein>
<proteinExistence type="predicted"/>
<evidence type="ECO:0000256" key="1">
    <source>
        <dbReference type="SAM" id="SignalP"/>
    </source>
</evidence>
<name>A0A7S3UNI9_HETAK</name>
<sequence>MMAKKCVWRQHFIQWAVAICLILGYGEAFCLPEGDSAYSVAQGDEVYVCLRIGNPNWNDSSSYHQLAFKVEVDEFSRIELTDSWQNALASVDPLLAAYGETGEIAISIGYMESFSYQKLYRKDSNTFPLFQIVFVLDEGVVEGVTWDDGCLYCSGSSCTENTYEYDGSLYTSADLPGKDCYLADASCVDSATDEVLDFCQLEVYLAWAGTDQDGRNLRSAERRLSAFRGGSVGSYVDRVKSSSSSVSQSLSSL</sequence>
<reference evidence="2" key="1">
    <citation type="submission" date="2021-01" db="EMBL/GenBank/DDBJ databases">
        <authorList>
            <person name="Corre E."/>
            <person name="Pelletier E."/>
            <person name="Niang G."/>
            <person name="Scheremetjew M."/>
            <person name="Finn R."/>
            <person name="Kale V."/>
            <person name="Holt S."/>
            <person name="Cochrane G."/>
            <person name="Meng A."/>
            <person name="Brown T."/>
            <person name="Cohen L."/>
        </authorList>
    </citation>
    <scope>NUCLEOTIDE SEQUENCE</scope>
    <source>
        <strain evidence="2">CCMP3107</strain>
    </source>
</reference>
<accession>A0A7S3UNI9</accession>
<feature type="chain" id="PRO_5031426335" evidence="1">
    <location>
        <begin position="29"/>
        <end position="253"/>
    </location>
</feature>
<dbReference type="EMBL" id="HBIU01001205">
    <property type="protein sequence ID" value="CAE0620239.1"/>
    <property type="molecule type" value="Transcribed_RNA"/>
</dbReference>
<keyword evidence="1" id="KW-0732">Signal</keyword>
<gene>
    <name evidence="2" type="ORF">HAKA00212_LOCUS396</name>
</gene>
<evidence type="ECO:0000313" key="2">
    <source>
        <dbReference type="EMBL" id="CAE0620239.1"/>
    </source>
</evidence>
<dbReference type="AlphaFoldDB" id="A0A7S3UNI9"/>